<sequence>MNNVIFGAGQRAREIRFLLQNEQSISTDCFVIDKEYIITKQLDSCPVISTEDFLASFSPEDTQLYLGVGMPKMNRIRERLYSLFKENGFSFQSFISKYANVYCDNIGEGTTVFAGVNIGPRVKIGLCNHFEMGVTISHDCQIGNFNFFAPGCTLCGDIQIGQGNFLGANCTLRNSIHISDYVLVGAGAYVDRDVASAKVIVPSRSVELIDKDSEFFMR</sequence>
<dbReference type="InterPro" id="IPR020019">
    <property type="entry name" value="AcTrfase_PglD-like"/>
</dbReference>
<dbReference type="Gene3D" id="2.160.10.10">
    <property type="entry name" value="Hexapeptide repeat proteins"/>
    <property type="match status" value="1"/>
</dbReference>
<keyword evidence="4" id="KW-1185">Reference proteome</keyword>
<protein>
    <submittedName>
        <fullName evidence="3">Acetyltransferase</fullName>
    </submittedName>
</protein>
<dbReference type="AlphaFoldDB" id="A0A934TY18"/>
<feature type="active site" description="Proton acceptor" evidence="1">
    <location>
        <position position="138"/>
    </location>
</feature>
<dbReference type="PANTHER" id="PTHR43300">
    <property type="entry name" value="ACETYLTRANSFERASE"/>
    <property type="match status" value="1"/>
</dbReference>
<name>A0A934TY18_9FIRM</name>
<evidence type="ECO:0000256" key="2">
    <source>
        <dbReference type="PIRSR" id="PIRSR620019-2"/>
    </source>
</evidence>
<comment type="caution">
    <text evidence="3">The sequence shown here is derived from an EMBL/GenBank/DDBJ whole genome shotgun (WGS) entry which is preliminary data.</text>
</comment>
<accession>A0A934TY18</accession>
<dbReference type="EMBL" id="JAEQMG010000040">
    <property type="protein sequence ID" value="MBK6087616.1"/>
    <property type="molecule type" value="Genomic_DNA"/>
</dbReference>
<dbReference type="RefSeq" id="WP_201426921.1">
    <property type="nucleotide sequence ID" value="NZ_JAEQMG010000040.1"/>
</dbReference>
<dbReference type="Gene3D" id="3.40.50.20">
    <property type="match status" value="1"/>
</dbReference>
<dbReference type="Proteomes" id="UP000633365">
    <property type="component" value="Unassembled WGS sequence"/>
</dbReference>
<feature type="site" description="Increases basicity of active site His" evidence="1">
    <location>
        <position position="139"/>
    </location>
</feature>
<dbReference type="InterPro" id="IPR050179">
    <property type="entry name" value="Trans_hexapeptide_repeat"/>
</dbReference>
<dbReference type="InterPro" id="IPR011004">
    <property type="entry name" value="Trimer_LpxA-like_sf"/>
</dbReference>
<dbReference type="Pfam" id="PF14602">
    <property type="entry name" value="Hexapep_2"/>
    <property type="match status" value="1"/>
</dbReference>
<dbReference type="CDD" id="cd03360">
    <property type="entry name" value="LbH_AT_putative"/>
    <property type="match status" value="1"/>
</dbReference>
<evidence type="ECO:0000256" key="1">
    <source>
        <dbReference type="PIRSR" id="PIRSR620019-1"/>
    </source>
</evidence>
<gene>
    <name evidence="3" type="ORF">JKK62_02950</name>
</gene>
<evidence type="ECO:0000313" key="3">
    <source>
        <dbReference type="EMBL" id="MBK6087616.1"/>
    </source>
</evidence>
<feature type="binding site" evidence="2">
    <location>
        <position position="69"/>
    </location>
    <ligand>
        <name>substrate</name>
    </ligand>
</feature>
<evidence type="ECO:0000313" key="4">
    <source>
        <dbReference type="Proteomes" id="UP000633365"/>
    </source>
</evidence>
<dbReference type="InterPro" id="IPR001451">
    <property type="entry name" value="Hexapep"/>
</dbReference>
<reference evidence="3" key="1">
    <citation type="submission" date="2021-01" db="EMBL/GenBank/DDBJ databases">
        <title>Genome public.</title>
        <authorList>
            <person name="Liu C."/>
            <person name="Sun Q."/>
        </authorList>
    </citation>
    <scope>NUCLEOTIDE SEQUENCE</scope>
    <source>
        <strain evidence="3">M6</strain>
    </source>
</reference>
<dbReference type="SUPFAM" id="SSF51161">
    <property type="entry name" value="Trimeric LpxA-like enzymes"/>
    <property type="match status" value="1"/>
</dbReference>
<dbReference type="PANTHER" id="PTHR43300:SF7">
    <property type="entry name" value="UDP-N-ACETYLBACILLOSAMINE N-ACETYLTRANSFERASE"/>
    <property type="match status" value="1"/>
</dbReference>
<proteinExistence type="predicted"/>
<organism evidence="3 4">
    <name type="scientific">Ruminococcus difficilis</name>
    <dbReference type="NCBI Taxonomy" id="2763069"/>
    <lineage>
        <taxon>Bacteria</taxon>
        <taxon>Bacillati</taxon>
        <taxon>Bacillota</taxon>
        <taxon>Clostridia</taxon>
        <taxon>Eubacteriales</taxon>
        <taxon>Oscillospiraceae</taxon>
        <taxon>Ruminococcus</taxon>
    </lineage>
</organism>